<keyword evidence="1" id="KW-1133">Transmembrane helix</keyword>
<dbReference type="InterPro" id="IPR029044">
    <property type="entry name" value="Nucleotide-diphossugar_trans"/>
</dbReference>
<dbReference type="RefSeq" id="WP_260749001.1">
    <property type="nucleotide sequence ID" value="NZ_CP092109.1"/>
</dbReference>
<dbReference type="SUPFAM" id="SSF53448">
    <property type="entry name" value="Nucleotide-diphospho-sugar transferases"/>
    <property type="match status" value="1"/>
</dbReference>
<dbReference type="EMBL" id="CP092109">
    <property type="protein sequence ID" value="UWZ80643.1"/>
    <property type="molecule type" value="Genomic_DNA"/>
</dbReference>
<dbReference type="Gene3D" id="3.90.550.10">
    <property type="entry name" value="Spore Coat Polysaccharide Biosynthesis Protein SpsA, Chain A"/>
    <property type="match status" value="1"/>
</dbReference>
<evidence type="ECO:0000313" key="5">
    <source>
        <dbReference type="Proteomes" id="UP001060414"/>
    </source>
</evidence>
<feature type="domain" description="Glycosyltransferase 2-like" evidence="2">
    <location>
        <begin position="10"/>
        <end position="162"/>
    </location>
</feature>
<accession>A0ABY5ZNK6</accession>
<dbReference type="InterPro" id="IPR018639">
    <property type="entry name" value="DUF2062"/>
</dbReference>
<evidence type="ECO:0000313" key="4">
    <source>
        <dbReference type="EMBL" id="UWZ80643.1"/>
    </source>
</evidence>
<keyword evidence="1" id="KW-0472">Membrane</keyword>
<gene>
    <name evidence="4" type="ORF">L9S41_04395</name>
</gene>
<evidence type="ECO:0000256" key="1">
    <source>
        <dbReference type="SAM" id="Phobius"/>
    </source>
</evidence>
<dbReference type="Pfam" id="PF09835">
    <property type="entry name" value="DUF2062"/>
    <property type="match status" value="1"/>
</dbReference>
<dbReference type="Pfam" id="PF00535">
    <property type="entry name" value="Glycos_transf_2"/>
    <property type="match status" value="1"/>
</dbReference>
<keyword evidence="5" id="KW-1185">Reference proteome</keyword>
<feature type="transmembrane region" description="Helical" evidence="1">
    <location>
        <begin position="354"/>
        <end position="377"/>
    </location>
</feature>
<protein>
    <submittedName>
        <fullName evidence="4">DUF2062 domain-containing protein</fullName>
    </submittedName>
</protein>
<dbReference type="PANTHER" id="PTHR48090">
    <property type="entry name" value="UNDECAPRENYL-PHOSPHATE 4-DEOXY-4-FORMAMIDO-L-ARABINOSE TRANSFERASE-RELATED"/>
    <property type="match status" value="1"/>
</dbReference>
<keyword evidence="1" id="KW-0812">Transmembrane</keyword>
<dbReference type="InterPro" id="IPR001173">
    <property type="entry name" value="Glyco_trans_2-like"/>
</dbReference>
<name>A0ABY5ZNK6_9BACT</name>
<organism evidence="4 5">
    <name type="scientific">Geoalkalibacter halelectricus</name>
    <dbReference type="NCBI Taxonomy" id="2847045"/>
    <lineage>
        <taxon>Bacteria</taxon>
        <taxon>Pseudomonadati</taxon>
        <taxon>Thermodesulfobacteriota</taxon>
        <taxon>Desulfuromonadia</taxon>
        <taxon>Desulfuromonadales</taxon>
        <taxon>Geoalkalibacteraceae</taxon>
        <taxon>Geoalkalibacter</taxon>
    </lineage>
</organism>
<feature type="domain" description="DUF2062" evidence="3">
    <location>
        <begin position="257"/>
        <end position="384"/>
    </location>
</feature>
<dbReference type="CDD" id="cd04179">
    <property type="entry name" value="DPM_DPG-synthase_like"/>
    <property type="match status" value="1"/>
</dbReference>
<sequence>MADAVKVLAVIPLYNHGATVREVVEKTLAVHDRVLVVDDGSTDGGSERLEGLPVTLLRHERNRGKGAAIMTAAREARKLGMTHIATIDADGQHDPSDLPKLMDVVAETPLAVVVGARNFDTENVPGSSRFGRKFSNFWLRLQTGQSLKDTQSGFRIYPLRVLEALKLDEVHYSFEVEVLVKSAWAGVPLRDVTISVYYPPADERISHFRGFMDNFRLSMLNTRLTLRSVTPWPHRKIVAEAASHDKLSVLRPMQSLRTLLSENATPGQLAAAGALGVILGAAPLIACHTLAILFAAGFFRLNKVAAVSTSQLCMPPLVPALCIQVGYFMRHGRFLTEFSLETLGYQGLQRLWEWLLGSLIVGPALALVVAAIIYIMARMLQRERCAARG</sequence>
<dbReference type="PANTHER" id="PTHR48090:SF7">
    <property type="entry name" value="RFBJ PROTEIN"/>
    <property type="match status" value="1"/>
</dbReference>
<reference evidence="4" key="1">
    <citation type="journal article" date="2022" name="Environ. Microbiol.">
        <title>Geoalkalibacter halelectricus SAP #1 sp. nov. possessing extracellular electron transfer and mineral#reducing capabilities from a haloalkaline environment.</title>
        <authorList>
            <person name="Yadav S."/>
            <person name="Singh R."/>
            <person name="Sundharam S.S."/>
            <person name="Chaudhary S."/>
            <person name="Krishnamurthi S."/>
            <person name="Patil S.A."/>
        </authorList>
    </citation>
    <scope>NUCLEOTIDE SEQUENCE</scope>
    <source>
        <strain evidence="4">SAP-1</strain>
    </source>
</reference>
<dbReference type="InterPro" id="IPR050256">
    <property type="entry name" value="Glycosyltransferase_2"/>
</dbReference>
<evidence type="ECO:0000259" key="2">
    <source>
        <dbReference type="Pfam" id="PF00535"/>
    </source>
</evidence>
<feature type="transmembrane region" description="Helical" evidence="1">
    <location>
        <begin position="311"/>
        <end position="329"/>
    </location>
</feature>
<proteinExistence type="predicted"/>
<feature type="transmembrane region" description="Helical" evidence="1">
    <location>
        <begin position="269"/>
        <end position="299"/>
    </location>
</feature>
<dbReference type="Proteomes" id="UP001060414">
    <property type="component" value="Chromosome"/>
</dbReference>
<evidence type="ECO:0000259" key="3">
    <source>
        <dbReference type="Pfam" id="PF09835"/>
    </source>
</evidence>